<proteinExistence type="predicted"/>
<feature type="region of interest" description="Disordered" evidence="1">
    <location>
        <begin position="130"/>
        <end position="160"/>
    </location>
</feature>
<dbReference type="EMBL" id="JAIQZJ010000012">
    <property type="protein sequence ID" value="MBZ5740112.1"/>
    <property type="molecule type" value="Genomic_DNA"/>
</dbReference>
<dbReference type="RefSeq" id="WP_224124472.1">
    <property type="nucleotide sequence ID" value="NZ_JAIQZJ010000012.1"/>
</dbReference>
<dbReference type="Proteomes" id="UP000780875">
    <property type="component" value="Unassembled WGS sequence"/>
</dbReference>
<gene>
    <name evidence="3" type="ORF">K8U61_18190</name>
</gene>
<keyword evidence="2" id="KW-0812">Transmembrane</keyword>
<reference evidence="3 4" key="1">
    <citation type="submission" date="2021-09" db="EMBL/GenBank/DDBJ databases">
        <title>Whole genome sequence of Nocardioides sp. GBK3QG-3.</title>
        <authorList>
            <person name="Tuo L."/>
        </authorList>
    </citation>
    <scope>NUCLEOTIDE SEQUENCE [LARGE SCALE GENOMIC DNA]</scope>
    <source>
        <strain evidence="3 4">GBK3QG-3</strain>
    </source>
</reference>
<name>A0ABS7UHN6_9ACTN</name>
<organism evidence="3 4">
    <name type="scientific">Nocardioides mangrovi</name>
    <dbReference type="NCBI Taxonomy" id="2874580"/>
    <lineage>
        <taxon>Bacteria</taxon>
        <taxon>Bacillati</taxon>
        <taxon>Actinomycetota</taxon>
        <taxon>Actinomycetes</taxon>
        <taxon>Propionibacteriales</taxon>
        <taxon>Nocardioidaceae</taxon>
        <taxon>Nocardioides</taxon>
    </lineage>
</organism>
<keyword evidence="4" id="KW-1185">Reference proteome</keyword>
<evidence type="ECO:0000313" key="4">
    <source>
        <dbReference type="Proteomes" id="UP000780875"/>
    </source>
</evidence>
<feature type="transmembrane region" description="Helical" evidence="2">
    <location>
        <begin position="98"/>
        <end position="120"/>
    </location>
</feature>
<protein>
    <submittedName>
        <fullName evidence="3">Zf-HC2 domain-containing protein</fullName>
    </submittedName>
</protein>
<accession>A0ABS7UHN6</accession>
<evidence type="ECO:0000256" key="1">
    <source>
        <dbReference type="SAM" id="MobiDB-lite"/>
    </source>
</evidence>
<comment type="caution">
    <text evidence="3">The sequence shown here is derived from an EMBL/GenBank/DDBJ whole genome shotgun (WGS) entry which is preliminary data.</text>
</comment>
<sequence length="160" mass="16232">MIGHLGNRVSALLDGQMSAEESERAWAHVHTCHACRDLVEREGWVKTRLAGLAFQGPPPAAPAGLKGSLMGACSGGSALTPGESYLAISHTTPRRRSVGLAVGGGAVGAAVMGVLALGAAPADAPTIDRRAPVTSITQPTVSQTAAPTPTRHGVGVDRSR</sequence>
<keyword evidence="2" id="KW-1133">Transmembrane helix</keyword>
<feature type="compositionally biased region" description="Polar residues" evidence="1">
    <location>
        <begin position="134"/>
        <end position="147"/>
    </location>
</feature>
<evidence type="ECO:0000256" key="2">
    <source>
        <dbReference type="SAM" id="Phobius"/>
    </source>
</evidence>
<keyword evidence="2" id="KW-0472">Membrane</keyword>
<evidence type="ECO:0000313" key="3">
    <source>
        <dbReference type="EMBL" id="MBZ5740112.1"/>
    </source>
</evidence>